<keyword evidence="2" id="KW-1185">Reference proteome</keyword>
<dbReference type="AlphaFoldDB" id="A0A8B7PV61"/>
<dbReference type="GeneID" id="109371997"/>
<evidence type="ECO:0000313" key="2">
    <source>
        <dbReference type="Proteomes" id="UP000694851"/>
    </source>
</evidence>
<sequence length="156" mass="16493">MLFVRHCIRTLEKEAESSYLPGDRKPSVPPHPSPPPLAHGEPVLPPPPPPPPSPPHLLAPPAVSVSPGVSAGLRHGLHRTRRGGSHSSSGAQARSDRTHGARTAGRVASYYGGRFGLTSSPLPQSPVPSCLTAQMRRREDAPVKRPVMVVVTISGE</sequence>
<dbReference type="OrthoDB" id="10513642at2759"/>
<reference evidence="3" key="1">
    <citation type="submission" date="2025-08" db="UniProtKB">
        <authorList>
            <consortium name="RefSeq"/>
        </authorList>
    </citation>
    <scope>IDENTIFICATION</scope>
    <source>
        <tissue evidence="3">Muscle</tissue>
    </source>
</reference>
<feature type="compositionally biased region" description="Pro residues" evidence="1">
    <location>
        <begin position="27"/>
        <end position="58"/>
    </location>
</feature>
<feature type="compositionally biased region" description="Basic and acidic residues" evidence="1">
    <location>
        <begin position="13"/>
        <end position="26"/>
    </location>
</feature>
<dbReference type="RefSeq" id="XP_019480330.1">
    <property type="nucleotide sequence ID" value="XM_019624785.1"/>
</dbReference>
<gene>
    <name evidence="3" type="primary">LOC109371997</name>
</gene>
<protein>
    <submittedName>
        <fullName evidence="3">Wiskott-Aldrich syndrome protein-like</fullName>
    </submittedName>
</protein>
<accession>A0A8B7PV61</accession>
<evidence type="ECO:0000256" key="1">
    <source>
        <dbReference type="SAM" id="MobiDB-lite"/>
    </source>
</evidence>
<feature type="compositionally biased region" description="Basic residues" evidence="1">
    <location>
        <begin position="75"/>
        <end position="84"/>
    </location>
</feature>
<dbReference type="Proteomes" id="UP000694851">
    <property type="component" value="Unplaced"/>
</dbReference>
<organism evidence="2 3">
    <name type="scientific">Hipposideros armiger</name>
    <name type="common">Great Himalayan leaf-nosed bat</name>
    <dbReference type="NCBI Taxonomy" id="186990"/>
    <lineage>
        <taxon>Eukaryota</taxon>
        <taxon>Metazoa</taxon>
        <taxon>Chordata</taxon>
        <taxon>Craniata</taxon>
        <taxon>Vertebrata</taxon>
        <taxon>Euteleostomi</taxon>
        <taxon>Mammalia</taxon>
        <taxon>Eutheria</taxon>
        <taxon>Laurasiatheria</taxon>
        <taxon>Chiroptera</taxon>
        <taxon>Yinpterochiroptera</taxon>
        <taxon>Rhinolophoidea</taxon>
        <taxon>Hipposideridae</taxon>
        <taxon>Hipposideros</taxon>
    </lineage>
</organism>
<proteinExistence type="predicted"/>
<dbReference type="KEGG" id="hai:109371997"/>
<name>A0A8B7PV61_HIPAR</name>
<evidence type="ECO:0000313" key="3">
    <source>
        <dbReference type="RefSeq" id="XP_019480330.1"/>
    </source>
</evidence>
<feature type="region of interest" description="Disordered" evidence="1">
    <location>
        <begin position="13"/>
        <end position="103"/>
    </location>
</feature>